<dbReference type="Proteomes" id="UP001152766">
    <property type="component" value="Unassembled WGS sequence"/>
</dbReference>
<gene>
    <name evidence="9 13" type="primary">panB</name>
    <name evidence="13" type="ORF">EXJ73_11655</name>
</gene>
<comment type="caution">
    <text evidence="13">The sequence shown here is derived from an EMBL/GenBank/DDBJ whole genome shotgun (WGS) entry which is preliminary data.</text>
</comment>
<dbReference type="NCBIfam" id="NF001452">
    <property type="entry name" value="PRK00311.1"/>
    <property type="match status" value="1"/>
</dbReference>
<keyword evidence="4 9" id="KW-0566">Pantothenate biosynthesis</keyword>
<evidence type="ECO:0000256" key="3">
    <source>
        <dbReference type="ARBA" id="ARBA00011424"/>
    </source>
</evidence>
<keyword evidence="14" id="KW-1185">Reference proteome</keyword>
<evidence type="ECO:0000256" key="9">
    <source>
        <dbReference type="HAMAP-Rule" id="MF_00156"/>
    </source>
</evidence>
<dbReference type="EMBL" id="SGUG01000015">
    <property type="protein sequence ID" value="MDG0863122.1"/>
    <property type="molecule type" value="Genomic_DNA"/>
</dbReference>
<dbReference type="EC" id="2.1.2.11" evidence="9"/>
<dbReference type="InterPro" id="IPR003700">
    <property type="entry name" value="Pantoate_hydroxy_MeTrfase"/>
</dbReference>
<dbReference type="InterPro" id="IPR015813">
    <property type="entry name" value="Pyrv/PenolPyrv_kinase-like_dom"/>
</dbReference>
<evidence type="ECO:0000256" key="7">
    <source>
        <dbReference type="ARBA" id="ARBA00022842"/>
    </source>
</evidence>
<comment type="pathway">
    <text evidence="1 9">Cofactor biosynthesis; (R)-pantothenate biosynthesis; (R)-pantoate from 3-methyl-2-oxobutanoate: step 1/2.</text>
</comment>
<evidence type="ECO:0000256" key="11">
    <source>
        <dbReference type="PIRSR" id="PIRSR000388-2"/>
    </source>
</evidence>
<keyword evidence="7 9" id="KW-0460">Magnesium</keyword>
<protein>
    <recommendedName>
        <fullName evidence="9">3-methyl-2-oxobutanoate hydroxymethyltransferase</fullName>
        <ecNumber evidence="9">2.1.2.11</ecNumber>
    </recommendedName>
    <alternativeName>
        <fullName evidence="9">Ketopantoate hydroxymethyltransferase</fullName>
        <shortName evidence="9">KPHMT</shortName>
    </alternativeName>
</protein>
<dbReference type="GO" id="GO:0015940">
    <property type="term" value="P:pantothenate biosynthetic process"/>
    <property type="evidence" value="ECO:0007669"/>
    <property type="project" value="UniProtKB-UniRule"/>
</dbReference>
<evidence type="ECO:0000313" key="13">
    <source>
        <dbReference type="EMBL" id="MDG0863122.1"/>
    </source>
</evidence>
<dbReference type="HAMAP" id="MF_00156">
    <property type="entry name" value="PanB"/>
    <property type="match status" value="1"/>
</dbReference>
<dbReference type="NCBIfam" id="TIGR00222">
    <property type="entry name" value="panB"/>
    <property type="match status" value="1"/>
</dbReference>
<dbReference type="RefSeq" id="WP_268152206.1">
    <property type="nucleotide sequence ID" value="NZ_JAPPUW010000014.1"/>
</dbReference>
<dbReference type="GO" id="GO:0005737">
    <property type="term" value="C:cytoplasm"/>
    <property type="evidence" value="ECO:0007669"/>
    <property type="project" value="UniProtKB-SubCell"/>
</dbReference>
<dbReference type="FunFam" id="3.20.20.60:FF:000003">
    <property type="entry name" value="3-methyl-2-oxobutanoate hydroxymethyltransferase"/>
    <property type="match status" value="1"/>
</dbReference>
<sequence length="270" mass="28719">MTTERKPMTLPRLAQMHASGEKIAMLTCYDAAFASLLDEAGVDILLIGDSLGNVLQGRGSTAPVSLEDMVYHTFCVSRGHKWAWIIADLPFDSYHVSKEEAWKSAAALVKAGAHMVKLEGGGWTAETVRFISERGIPVCCHLGFTPQTVHALGGFKVQGRDEAGAARIKRESQELVEAGAAMLLYEMVPAALAAEITAASPVPVIGIGAGVGCSGQVLVLHDMLNITPGKKPRFVKDFMAGKDSVLAAVKGYVDEVKAGTFPVNEVHGFL</sequence>
<feature type="binding site" evidence="9 11">
    <location>
        <position position="88"/>
    </location>
    <ligand>
        <name>3-methyl-2-oxobutanoate</name>
        <dbReference type="ChEBI" id="CHEBI:11851"/>
    </ligand>
</feature>
<feature type="binding site" evidence="9 12">
    <location>
        <position position="49"/>
    </location>
    <ligand>
        <name>Mg(2+)</name>
        <dbReference type="ChEBI" id="CHEBI:18420"/>
    </ligand>
</feature>
<evidence type="ECO:0000256" key="5">
    <source>
        <dbReference type="ARBA" id="ARBA00022679"/>
    </source>
</evidence>
<keyword evidence="9" id="KW-0963">Cytoplasm</keyword>
<comment type="subunit">
    <text evidence="3 9">Homodecamer; pentamer of dimers.</text>
</comment>
<dbReference type="PANTHER" id="PTHR20881">
    <property type="entry name" value="3-METHYL-2-OXOBUTANOATE HYDROXYMETHYLTRANSFERASE"/>
    <property type="match status" value="1"/>
</dbReference>
<dbReference type="PANTHER" id="PTHR20881:SF0">
    <property type="entry name" value="3-METHYL-2-OXOBUTANOATE HYDROXYMETHYLTRANSFERASE"/>
    <property type="match status" value="1"/>
</dbReference>
<organism evidence="13 14">
    <name type="scientific">Pelomonas aquatica</name>
    <dbReference type="NCBI Taxonomy" id="431058"/>
    <lineage>
        <taxon>Bacteria</taxon>
        <taxon>Pseudomonadati</taxon>
        <taxon>Pseudomonadota</taxon>
        <taxon>Betaproteobacteria</taxon>
        <taxon>Burkholderiales</taxon>
        <taxon>Sphaerotilaceae</taxon>
        <taxon>Roseateles</taxon>
    </lineage>
</organism>
<dbReference type="InterPro" id="IPR040442">
    <property type="entry name" value="Pyrv_kinase-like_dom_sf"/>
</dbReference>
<dbReference type="CDD" id="cd06557">
    <property type="entry name" value="KPHMT-like"/>
    <property type="match status" value="1"/>
</dbReference>
<reference evidence="13" key="1">
    <citation type="submission" date="2019-02" db="EMBL/GenBank/DDBJ databases">
        <title>Draft genome of the type strain Pelomonas aquatica CCUG 52575T.</title>
        <authorList>
            <person name="Gomila M."/>
            <person name="Lalucat J."/>
        </authorList>
    </citation>
    <scope>NUCLEOTIDE SEQUENCE</scope>
    <source>
        <strain evidence="13">CCUG 52575</strain>
    </source>
</reference>
<name>A0A9X4LGM5_9BURK</name>
<feature type="binding site" evidence="9 11">
    <location>
        <begin position="49"/>
        <end position="50"/>
    </location>
    <ligand>
        <name>3-methyl-2-oxobutanoate</name>
        <dbReference type="ChEBI" id="CHEBI:11851"/>
    </ligand>
</feature>
<comment type="catalytic activity">
    <reaction evidence="9">
        <text>(6R)-5,10-methylene-5,6,7,8-tetrahydrofolate + 3-methyl-2-oxobutanoate + H2O = 2-dehydropantoate + (6S)-5,6,7,8-tetrahydrofolate</text>
        <dbReference type="Rhea" id="RHEA:11824"/>
        <dbReference type="ChEBI" id="CHEBI:11561"/>
        <dbReference type="ChEBI" id="CHEBI:11851"/>
        <dbReference type="ChEBI" id="CHEBI:15377"/>
        <dbReference type="ChEBI" id="CHEBI:15636"/>
        <dbReference type="ChEBI" id="CHEBI:57453"/>
        <dbReference type="EC" id="2.1.2.11"/>
    </reaction>
</comment>
<comment type="function">
    <text evidence="8 9">Catalyzes the reversible reaction in which hydroxymethyl group from 5,10-methylenetetrahydrofolate is transferred onto alpha-ketoisovalerate to form ketopantoate.</text>
</comment>
<dbReference type="Gene3D" id="3.20.20.60">
    <property type="entry name" value="Phosphoenolpyruvate-binding domains"/>
    <property type="match status" value="1"/>
</dbReference>
<evidence type="ECO:0000256" key="4">
    <source>
        <dbReference type="ARBA" id="ARBA00022655"/>
    </source>
</evidence>
<evidence type="ECO:0000256" key="12">
    <source>
        <dbReference type="PIRSR" id="PIRSR000388-3"/>
    </source>
</evidence>
<accession>A0A9X4LGM5</accession>
<comment type="similarity">
    <text evidence="2 9">Belongs to the PanB family.</text>
</comment>
<keyword evidence="5 9" id="KW-0808">Transferase</keyword>
<comment type="cofactor">
    <cofactor evidence="9 12">
        <name>Mg(2+)</name>
        <dbReference type="ChEBI" id="CHEBI:18420"/>
    </cofactor>
    <text evidence="9 12">Binds 1 Mg(2+) ion per subunit.</text>
</comment>
<evidence type="ECO:0000313" key="14">
    <source>
        <dbReference type="Proteomes" id="UP001152766"/>
    </source>
</evidence>
<dbReference type="GO" id="GO:0003864">
    <property type="term" value="F:3-methyl-2-oxobutanoate hydroxymethyltransferase activity"/>
    <property type="evidence" value="ECO:0007669"/>
    <property type="project" value="UniProtKB-UniRule"/>
</dbReference>
<dbReference type="PIRSF" id="PIRSF000388">
    <property type="entry name" value="Pantoate_hydroxy_MeTrfase"/>
    <property type="match status" value="1"/>
</dbReference>
<keyword evidence="6 9" id="KW-0479">Metal-binding</keyword>
<dbReference type="SUPFAM" id="SSF51621">
    <property type="entry name" value="Phosphoenolpyruvate/pyruvate domain"/>
    <property type="match status" value="1"/>
</dbReference>
<feature type="binding site" evidence="9 12">
    <location>
        <position position="88"/>
    </location>
    <ligand>
        <name>Mg(2+)</name>
        <dbReference type="ChEBI" id="CHEBI:18420"/>
    </ligand>
</feature>
<dbReference type="AlphaFoldDB" id="A0A9X4LGM5"/>
<evidence type="ECO:0000256" key="6">
    <source>
        <dbReference type="ARBA" id="ARBA00022723"/>
    </source>
</evidence>
<evidence type="ECO:0000256" key="2">
    <source>
        <dbReference type="ARBA" id="ARBA00008676"/>
    </source>
</evidence>
<proteinExistence type="inferred from homology"/>
<dbReference type="GO" id="GO:0000287">
    <property type="term" value="F:magnesium ion binding"/>
    <property type="evidence" value="ECO:0007669"/>
    <property type="project" value="TreeGrafter"/>
</dbReference>
<feature type="binding site" evidence="9 12">
    <location>
        <position position="119"/>
    </location>
    <ligand>
        <name>Mg(2+)</name>
        <dbReference type="ChEBI" id="CHEBI:18420"/>
    </ligand>
</feature>
<evidence type="ECO:0000256" key="10">
    <source>
        <dbReference type="PIRSR" id="PIRSR000388-1"/>
    </source>
</evidence>
<comment type="subcellular location">
    <subcellularLocation>
        <location evidence="9">Cytoplasm</location>
    </subcellularLocation>
</comment>
<feature type="active site" description="Proton acceptor" evidence="9 10">
    <location>
        <position position="186"/>
    </location>
</feature>
<feature type="binding site" evidence="9 11">
    <location>
        <position position="117"/>
    </location>
    <ligand>
        <name>3-methyl-2-oxobutanoate</name>
        <dbReference type="ChEBI" id="CHEBI:11851"/>
    </ligand>
</feature>
<evidence type="ECO:0000256" key="1">
    <source>
        <dbReference type="ARBA" id="ARBA00005033"/>
    </source>
</evidence>
<dbReference type="Pfam" id="PF02548">
    <property type="entry name" value="Pantoate_transf"/>
    <property type="match status" value="1"/>
</dbReference>
<evidence type="ECO:0000256" key="8">
    <source>
        <dbReference type="ARBA" id="ARBA00056497"/>
    </source>
</evidence>